<protein>
    <submittedName>
        <fullName evidence="1">Unnamed protein product</fullName>
    </submittedName>
</protein>
<evidence type="ECO:0000313" key="1">
    <source>
        <dbReference type="EMBL" id="GMF17983.1"/>
    </source>
</evidence>
<accession>A0A9W6TRP5</accession>
<proteinExistence type="predicted"/>
<name>A0A9W6TRP5_9STRA</name>
<reference evidence="1" key="1">
    <citation type="submission" date="2023-04" db="EMBL/GenBank/DDBJ databases">
        <title>Phytophthora lilii NBRC 32176.</title>
        <authorList>
            <person name="Ichikawa N."/>
            <person name="Sato H."/>
            <person name="Tonouchi N."/>
        </authorList>
    </citation>
    <scope>NUCLEOTIDE SEQUENCE</scope>
    <source>
        <strain evidence="1">NBRC 32176</strain>
    </source>
</reference>
<sequence length="129" mass="13521">MSPKCVAVYGQQAQSGVVVVVVVPQTARGDADILQSLLADERLHDDLVPRETALGMDAGFDGIGDGRAPALAVVLVELLALQPLGHALGDDVAHLFAPEAGCTGAGISYAATNRRLDRQEPTVRLRWAP</sequence>
<dbReference type="Proteomes" id="UP001165083">
    <property type="component" value="Unassembled WGS sequence"/>
</dbReference>
<comment type="caution">
    <text evidence="1">The sequence shown here is derived from an EMBL/GenBank/DDBJ whole genome shotgun (WGS) entry which is preliminary data.</text>
</comment>
<dbReference type="AlphaFoldDB" id="A0A9W6TRP5"/>
<evidence type="ECO:0000313" key="2">
    <source>
        <dbReference type="Proteomes" id="UP001165083"/>
    </source>
</evidence>
<organism evidence="1 2">
    <name type="scientific">Phytophthora lilii</name>
    <dbReference type="NCBI Taxonomy" id="2077276"/>
    <lineage>
        <taxon>Eukaryota</taxon>
        <taxon>Sar</taxon>
        <taxon>Stramenopiles</taxon>
        <taxon>Oomycota</taxon>
        <taxon>Peronosporomycetes</taxon>
        <taxon>Peronosporales</taxon>
        <taxon>Peronosporaceae</taxon>
        <taxon>Phytophthora</taxon>
    </lineage>
</organism>
<dbReference type="EMBL" id="BSXW01000301">
    <property type="protein sequence ID" value="GMF17983.1"/>
    <property type="molecule type" value="Genomic_DNA"/>
</dbReference>
<gene>
    <name evidence="1" type="ORF">Plil01_000665800</name>
</gene>
<keyword evidence="2" id="KW-1185">Reference proteome</keyword>